<evidence type="ECO:0000256" key="1">
    <source>
        <dbReference type="ARBA" id="ARBA00008909"/>
    </source>
</evidence>
<evidence type="ECO:0000313" key="4">
    <source>
        <dbReference type="Proteomes" id="UP000310406"/>
    </source>
</evidence>
<evidence type="ECO:0000313" key="3">
    <source>
        <dbReference type="EMBL" id="THV56838.1"/>
    </source>
</evidence>
<accession>A0A4S8RF10</accession>
<comment type="caution">
    <text evidence="3">The sequence shown here is derived from an EMBL/GenBank/DDBJ whole genome shotgun (WGS) entry which is preliminary data.</text>
</comment>
<organism evidence="3 4">
    <name type="scientific">Flagellimonas alvinocaridis</name>
    <dbReference type="NCBI Taxonomy" id="2530200"/>
    <lineage>
        <taxon>Bacteria</taxon>
        <taxon>Pseudomonadati</taxon>
        <taxon>Bacteroidota</taxon>
        <taxon>Flavobacteriia</taxon>
        <taxon>Flavobacteriales</taxon>
        <taxon>Flavobacteriaceae</taxon>
        <taxon>Flagellimonas</taxon>
    </lineage>
</organism>
<name>A0A4S8RF10_9FLAO</name>
<dbReference type="GO" id="GO:0006260">
    <property type="term" value="P:DNA replication"/>
    <property type="evidence" value="ECO:0007669"/>
    <property type="project" value="UniProtKB-KW"/>
</dbReference>
<dbReference type="GO" id="GO:0003677">
    <property type="term" value="F:DNA binding"/>
    <property type="evidence" value="ECO:0007669"/>
    <property type="project" value="InterPro"/>
</dbReference>
<dbReference type="InterPro" id="IPR000989">
    <property type="entry name" value="Rep"/>
</dbReference>
<protein>
    <submittedName>
        <fullName evidence="3">Uncharacterized protein</fullName>
    </submittedName>
</protein>
<evidence type="ECO:0000256" key="2">
    <source>
        <dbReference type="ARBA" id="ARBA00022705"/>
    </source>
</evidence>
<dbReference type="AlphaFoldDB" id="A0A4S8RF10"/>
<reference evidence="3 4" key="1">
    <citation type="submission" date="2019-03" db="EMBL/GenBank/DDBJ databases">
        <title>Muricauda SCR12 sp.nov, a marine bacterium isolated from Pacific Ocean:the Okinawa trough.</title>
        <authorList>
            <person name="Liu L."/>
        </authorList>
    </citation>
    <scope>NUCLEOTIDE SEQUENCE [LARGE SCALE GENOMIC DNA]</scope>
    <source>
        <strain evidence="3 4">SCR12</strain>
    </source>
</reference>
<dbReference type="OrthoDB" id="1325232at2"/>
<keyword evidence="4" id="KW-1185">Reference proteome</keyword>
<sequence length="553" mass="63978">MSKRFIGVQFEPLKKGQQDIAIPLPMETIEYLNSLKPKKTEDDFLAEFLGSEENLKKAKEVINEAIEKAMPRGLEKNCPKCGPNAEKIDEEALGYKIVGVCDRYRTQMGLTFQIASVEFVRIMLNNKFVHRDKKTQFELAKKFFSSFCYKEGGGVLAFDLDSFCRFFLSKGFLSISQIFSNSEVLKNLTIINNTIEKLDEEKIQNKLFNTLAQSGTQDFLHSLYNTTITGVGTAMVDNPALLKRANKKVVTNALVLALIDVATANGDFGWIQRYWNTYHCQNELTSHDGKAYGNYCKNRWCTTCCGIRKADFINRYFSTINDWPEPHLLTLTTKTVKAKELRSRISLMIKNFSRIKDRCNKRHQRDSGMKLIGIKSLECNYNATKGWYNPHYHLIVPSRPMALYIKQEWKKEWNKNEFMVGEKGQDIRPVGKTEKDLIEVIKYGAKILTDPDPNNKRKRKKGDLKGLKIYANALHNIYKAFDKRKLFVSFGFNLDEASGVVPTIMEVQEFENWKYNAKEMDWINSMTGKRLTEYQIDYQLENLLKEYIDIELF</sequence>
<dbReference type="Pfam" id="PF01446">
    <property type="entry name" value="Rep_1"/>
    <property type="match status" value="1"/>
</dbReference>
<dbReference type="Proteomes" id="UP000310406">
    <property type="component" value="Unassembled WGS sequence"/>
</dbReference>
<keyword evidence="2" id="KW-0235">DNA replication</keyword>
<dbReference type="RefSeq" id="WP_136567642.1">
    <property type="nucleotide sequence ID" value="NZ_SNTZ01000020.1"/>
</dbReference>
<dbReference type="EMBL" id="SNTZ01000020">
    <property type="protein sequence ID" value="THV56838.1"/>
    <property type="molecule type" value="Genomic_DNA"/>
</dbReference>
<comment type="similarity">
    <text evidence="1">Belongs to the Gram-positive plasmids replication protein type 1 family.</text>
</comment>
<proteinExistence type="inferred from homology"/>
<gene>
    <name evidence="3" type="ORF">EZV76_16535</name>
</gene>